<dbReference type="PANTHER" id="PTHR46114">
    <property type="entry name" value="APPLE DOMAIN-CONTAINING PROTEIN"/>
    <property type="match status" value="1"/>
</dbReference>
<evidence type="ECO:0000313" key="1">
    <source>
        <dbReference type="EMBL" id="GBM18659.1"/>
    </source>
</evidence>
<evidence type="ECO:0000313" key="3">
    <source>
        <dbReference type="Proteomes" id="UP000499080"/>
    </source>
</evidence>
<protein>
    <submittedName>
        <fullName evidence="1">Uncharacterized protein</fullName>
    </submittedName>
</protein>
<dbReference type="AlphaFoldDB" id="A0A4Y2DR68"/>
<reference evidence="1 3" key="1">
    <citation type="journal article" date="2019" name="Sci. Rep.">
        <title>Orb-weaving spider Araneus ventricosus genome elucidates the spidroin gene catalogue.</title>
        <authorList>
            <person name="Kono N."/>
            <person name="Nakamura H."/>
            <person name="Ohtoshi R."/>
            <person name="Moran D.A.P."/>
            <person name="Shinohara A."/>
            <person name="Yoshida Y."/>
            <person name="Fujiwara M."/>
            <person name="Mori M."/>
            <person name="Tomita M."/>
            <person name="Arakawa K."/>
        </authorList>
    </citation>
    <scope>NUCLEOTIDE SEQUENCE [LARGE SCALE GENOMIC DNA]</scope>
</reference>
<name>A0A4Y2DR68_ARAVE</name>
<dbReference type="Proteomes" id="UP000499080">
    <property type="component" value="Unassembled WGS sequence"/>
</dbReference>
<dbReference type="EMBL" id="BGPR01090273">
    <property type="protein sequence ID" value="GBM18717.1"/>
    <property type="molecule type" value="Genomic_DNA"/>
</dbReference>
<gene>
    <name evidence="2" type="ORF">AVEN_102326_1</name>
    <name evidence="1" type="ORF">AVEN_166378_1</name>
</gene>
<proteinExistence type="predicted"/>
<evidence type="ECO:0000313" key="2">
    <source>
        <dbReference type="EMBL" id="GBM18717.1"/>
    </source>
</evidence>
<dbReference type="OrthoDB" id="6721348at2759"/>
<sequence length="268" mass="30975">MVSFLLGQQSGHTKYPCFLCLCDGRDTTQHFIRRKWPKRESMDFGEKNVINKPLVGREKIIFPPLHINLGLMKQFVNALDKDGSCFAYIGKKLPQLSTEKIKVGIFDGLEIRQLIKDPAFVKSMNEAQRKSWTSFVAVVGNFLGKRKAENYVEVVNEIRNSFKSLGCNMRIKVHYLHCHLDRFPENLGDTSERQGGRFHQDIKTMEDLYQRRWDKHMMADYGWSLKIGCSKIHSRNVVEKKFPKCSVTILVTSMTFSSIFVNNKICTV</sequence>
<dbReference type="EMBL" id="BGPR01090258">
    <property type="protein sequence ID" value="GBM18659.1"/>
    <property type="molecule type" value="Genomic_DNA"/>
</dbReference>
<organism evidence="1 3">
    <name type="scientific">Araneus ventricosus</name>
    <name type="common">Orbweaver spider</name>
    <name type="synonym">Epeira ventricosa</name>
    <dbReference type="NCBI Taxonomy" id="182803"/>
    <lineage>
        <taxon>Eukaryota</taxon>
        <taxon>Metazoa</taxon>
        <taxon>Ecdysozoa</taxon>
        <taxon>Arthropoda</taxon>
        <taxon>Chelicerata</taxon>
        <taxon>Arachnida</taxon>
        <taxon>Araneae</taxon>
        <taxon>Araneomorphae</taxon>
        <taxon>Entelegynae</taxon>
        <taxon>Araneoidea</taxon>
        <taxon>Araneidae</taxon>
        <taxon>Araneus</taxon>
    </lineage>
</organism>
<accession>A0A4Y2DR68</accession>
<comment type="caution">
    <text evidence="1">The sequence shown here is derived from an EMBL/GenBank/DDBJ whole genome shotgun (WGS) entry which is preliminary data.</text>
</comment>
<dbReference type="PANTHER" id="PTHR46114:SF1">
    <property type="entry name" value="ZAD DOMAIN-CONTAINING PROTEIN"/>
    <property type="match status" value="1"/>
</dbReference>
<keyword evidence="3" id="KW-1185">Reference proteome</keyword>